<feature type="active site" description="Nucleophile; methyl group acceptor" evidence="9">
    <location>
        <position position="125"/>
    </location>
</feature>
<evidence type="ECO:0000313" key="13">
    <source>
        <dbReference type="Proteomes" id="UP000622317"/>
    </source>
</evidence>
<keyword evidence="4 9" id="KW-0489">Methyltransferase</keyword>
<comment type="catalytic activity">
    <reaction evidence="8 9">
        <text>a 6-O-methyl-2'-deoxyguanosine in DNA + L-cysteinyl-[protein] = S-methyl-L-cysteinyl-[protein] + a 2'-deoxyguanosine in DNA</text>
        <dbReference type="Rhea" id="RHEA:24000"/>
        <dbReference type="Rhea" id="RHEA-COMP:10131"/>
        <dbReference type="Rhea" id="RHEA-COMP:10132"/>
        <dbReference type="Rhea" id="RHEA-COMP:11367"/>
        <dbReference type="Rhea" id="RHEA-COMP:11368"/>
        <dbReference type="ChEBI" id="CHEBI:29950"/>
        <dbReference type="ChEBI" id="CHEBI:82612"/>
        <dbReference type="ChEBI" id="CHEBI:85445"/>
        <dbReference type="ChEBI" id="CHEBI:85448"/>
        <dbReference type="EC" id="2.1.1.63"/>
    </reaction>
</comment>
<dbReference type="InterPro" id="IPR036217">
    <property type="entry name" value="MethylDNA_cys_MeTrfase_DNAb"/>
</dbReference>
<evidence type="ECO:0000259" key="11">
    <source>
        <dbReference type="Pfam" id="PF02870"/>
    </source>
</evidence>
<comment type="catalytic activity">
    <reaction evidence="1 9">
        <text>a 4-O-methyl-thymidine in DNA + L-cysteinyl-[protein] = a thymidine in DNA + S-methyl-L-cysteinyl-[protein]</text>
        <dbReference type="Rhea" id="RHEA:53428"/>
        <dbReference type="Rhea" id="RHEA-COMP:10131"/>
        <dbReference type="Rhea" id="RHEA-COMP:10132"/>
        <dbReference type="Rhea" id="RHEA-COMP:13555"/>
        <dbReference type="Rhea" id="RHEA-COMP:13556"/>
        <dbReference type="ChEBI" id="CHEBI:29950"/>
        <dbReference type="ChEBI" id="CHEBI:82612"/>
        <dbReference type="ChEBI" id="CHEBI:137386"/>
        <dbReference type="ChEBI" id="CHEBI:137387"/>
        <dbReference type="EC" id="2.1.1.63"/>
    </reaction>
</comment>
<dbReference type="Gene3D" id="3.30.160.70">
    <property type="entry name" value="Methylated DNA-protein cysteine methyltransferase domain"/>
    <property type="match status" value="1"/>
</dbReference>
<evidence type="ECO:0000256" key="7">
    <source>
        <dbReference type="ARBA" id="ARBA00023204"/>
    </source>
</evidence>
<comment type="function">
    <text evidence="9">Involved in the cellular defense against the biological effects of O6-methylguanine (O6-MeG) and O4-methylthymine (O4-MeT) in DNA. Repairs the methylated nucleobase in DNA by stoichiometrically transferring the methyl group to a cysteine residue in the enzyme. This is a suicide reaction: the enzyme is irreversibly inactivated.</text>
</comment>
<name>A0A927IIB7_9BACT</name>
<evidence type="ECO:0000256" key="1">
    <source>
        <dbReference type="ARBA" id="ARBA00001286"/>
    </source>
</evidence>
<dbReference type="InterPro" id="IPR014048">
    <property type="entry name" value="MethylDNA_cys_MeTrfase_DNA-bd"/>
</dbReference>
<dbReference type="RefSeq" id="WP_191617694.1">
    <property type="nucleotide sequence ID" value="NZ_JACYFG010000036.1"/>
</dbReference>
<feature type="domain" description="Methylguanine DNA methyltransferase ribonuclease-like" evidence="11">
    <location>
        <begin position="6"/>
        <end position="69"/>
    </location>
</feature>
<keyword evidence="13" id="KW-1185">Reference proteome</keyword>
<keyword evidence="5 9" id="KW-0808">Transferase</keyword>
<comment type="caution">
    <text evidence="12">The sequence shown here is derived from an EMBL/GenBank/DDBJ whole genome shotgun (WGS) entry which is preliminary data.</text>
</comment>
<accession>A0A927IIB7</accession>
<dbReference type="PANTHER" id="PTHR10815:SF5">
    <property type="entry name" value="METHYLATED-DNA--PROTEIN-CYSTEINE METHYLTRANSFERASE"/>
    <property type="match status" value="1"/>
</dbReference>
<dbReference type="GO" id="GO:0032259">
    <property type="term" value="P:methylation"/>
    <property type="evidence" value="ECO:0007669"/>
    <property type="project" value="UniProtKB-KW"/>
</dbReference>
<dbReference type="EMBL" id="JACYFG010000036">
    <property type="protein sequence ID" value="MBD5780598.1"/>
    <property type="molecule type" value="Genomic_DNA"/>
</dbReference>
<evidence type="ECO:0000256" key="8">
    <source>
        <dbReference type="ARBA" id="ARBA00049348"/>
    </source>
</evidence>
<dbReference type="GO" id="GO:0003908">
    <property type="term" value="F:methylated-DNA-[protein]-cysteine S-methyltransferase activity"/>
    <property type="evidence" value="ECO:0007669"/>
    <property type="project" value="UniProtKB-UniRule"/>
</dbReference>
<evidence type="ECO:0000256" key="5">
    <source>
        <dbReference type="ARBA" id="ARBA00022679"/>
    </source>
</evidence>
<comment type="subcellular location">
    <subcellularLocation>
        <location evidence="9">Cytoplasm</location>
    </subcellularLocation>
</comment>
<comment type="miscellaneous">
    <text evidence="9">This enzyme catalyzes only one turnover and therefore is not strictly catalytic. According to one definition, an enzyme is a biocatalyst that acts repeatedly and over many reaction cycles.</text>
</comment>
<gene>
    <name evidence="12" type="ORF">IEN85_13940</name>
</gene>
<dbReference type="InterPro" id="IPR023546">
    <property type="entry name" value="MGMT"/>
</dbReference>
<evidence type="ECO:0000256" key="3">
    <source>
        <dbReference type="ARBA" id="ARBA00022490"/>
    </source>
</evidence>
<feature type="domain" description="Methylated-DNA-[protein]-cysteine S-methyltransferase DNA binding" evidence="10">
    <location>
        <begin position="74"/>
        <end position="154"/>
    </location>
</feature>
<dbReference type="PROSITE" id="PS00374">
    <property type="entry name" value="MGMT"/>
    <property type="match status" value="1"/>
</dbReference>
<evidence type="ECO:0000256" key="9">
    <source>
        <dbReference type="HAMAP-Rule" id="MF_00772"/>
    </source>
</evidence>
<reference evidence="12" key="1">
    <citation type="submission" date="2020-09" db="EMBL/GenBank/DDBJ databases">
        <title>Pelagicoccus enzymogenes sp. nov. with an EPS production, isolated from marine sediment.</title>
        <authorList>
            <person name="Feng X."/>
        </authorList>
    </citation>
    <scope>NUCLEOTIDE SEQUENCE</scope>
    <source>
        <strain evidence="12">NFK12</strain>
    </source>
</reference>
<keyword evidence="7 9" id="KW-0234">DNA repair</keyword>
<organism evidence="12 13">
    <name type="scientific">Pelagicoccus enzymogenes</name>
    <dbReference type="NCBI Taxonomy" id="2773457"/>
    <lineage>
        <taxon>Bacteria</taxon>
        <taxon>Pseudomonadati</taxon>
        <taxon>Verrucomicrobiota</taxon>
        <taxon>Opitutia</taxon>
        <taxon>Puniceicoccales</taxon>
        <taxon>Pelagicoccaceae</taxon>
        <taxon>Pelagicoccus</taxon>
    </lineage>
</organism>
<evidence type="ECO:0000256" key="2">
    <source>
        <dbReference type="ARBA" id="ARBA00008711"/>
    </source>
</evidence>
<evidence type="ECO:0000256" key="4">
    <source>
        <dbReference type="ARBA" id="ARBA00022603"/>
    </source>
</evidence>
<dbReference type="GO" id="GO:0005737">
    <property type="term" value="C:cytoplasm"/>
    <property type="evidence" value="ECO:0007669"/>
    <property type="project" value="UniProtKB-SubCell"/>
</dbReference>
<dbReference type="CDD" id="cd06445">
    <property type="entry name" value="ATase"/>
    <property type="match status" value="1"/>
</dbReference>
<dbReference type="HAMAP" id="MF_00772">
    <property type="entry name" value="OGT"/>
    <property type="match status" value="1"/>
</dbReference>
<dbReference type="Proteomes" id="UP000622317">
    <property type="component" value="Unassembled WGS sequence"/>
</dbReference>
<dbReference type="InterPro" id="IPR001497">
    <property type="entry name" value="MethylDNA_cys_MeTrfase_AS"/>
</dbReference>
<comment type="similarity">
    <text evidence="2 9">Belongs to the MGMT family.</text>
</comment>
<dbReference type="InterPro" id="IPR036388">
    <property type="entry name" value="WH-like_DNA-bd_sf"/>
</dbReference>
<dbReference type="FunFam" id="1.10.10.10:FF:000214">
    <property type="entry name" value="Methylated-DNA--protein-cysteine methyltransferase"/>
    <property type="match status" value="1"/>
</dbReference>
<evidence type="ECO:0000259" key="10">
    <source>
        <dbReference type="Pfam" id="PF01035"/>
    </source>
</evidence>
<evidence type="ECO:0000313" key="12">
    <source>
        <dbReference type="EMBL" id="MBD5780598.1"/>
    </source>
</evidence>
<dbReference type="PANTHER" id="PTHR10815">
    <property type="entry name" value="METHYLATED-DNA--PROTEIN-CYSTEINE METHYLTRANSFERASE"/>
    <property type="match status" value="1"/>
</dbReference>
<dbReference type="EC" id="2.1.1.63" evidence="9"/>
<dbReference type="SUPFAM" id="SSF46767">
    <property type="entry name" value="Methylated DNA-protein cysteine methyltransferase, C-terminal domain"/>
    <property type="match status" value="1"/>
</dbReference>
<keyword evidence="6 9" id="KW-0227">DNA damage</keyword>
<dbReference type="InterPro" id="IPR036631">
    <property type="entry name" value="MGMT_N_sf"/>
</dbReference>
<dbReference type="GO" id="GO:0006307">
    <property type="term" value="P:DNA alkylation repair"/>
    <property type="evidence" value="ECO:0007669"/>
    <property type="project" value="UniProtKB-UniRule"/>
</dbReference>
<dbReference type="Pfam" id="PF02870">
    <property type="entry name" value="Methyltransf_1N"/>
    <property type="match status" value="1"/>
</dbReference>
<dbReference type="Gene3D" id="1.10.10.10">
    <property type="entry name" value="Winged helix-like DNA-binding domain superfamily/Winged helix DNA-binding domain"/>
    <property type="match status" value="1"/>
</dbReference>
<evidence type="ECO:0000256" key="6">
    <source>
        <dbReference type="ARBA" id="ARBA00022763"/>
    </source>
</evidence>
<dbReference type="NCBIfam" id="TIGR00589">
    <property type="entry name" value="ogt"/>
    <property type="match status" value="1"/>
</dbReference>
<proteinExistence type="inferred from homology"/>
<dbReference type="SUPFAM" id="SSF53155">
    <property type="entry name" value="Methylated DNA-protein cysteine methyltransferase domain"/>
    <property type="match status" value="1"/>
</dbReference>
<dbReference type="Pfam" id="PF01035">
    <property type="entry name" value="DNA_binding_1"/>
    <property type="match status" value="1"/>
</dbReference>
<sequence>MEEAPLDTPIGSCRLLACEAGLCSIAFLDEDEPQSLSSGRCANPHLEQAIEQLSAYFAGQLTKFEVQLAPEGTAFQKRVWQRLSAIPFGVTKSYGQIAREIGQPNASRAVGGANNRNPIPVIVPCHRVIGSGNTLVGFGCGLWRKQWMLEHEGIALPLG</sequence>
<dbReference type="AlphaFoldDB" id="A0A927IIB7"/>
<protein>
    <recommendedName>
        <fullName evidence="9">Methylated-DNA--protein-cysteine methyltransferase</fullName>
        <ecNumber evidence="9">2.1.1.63</ecNumber>
    </recommendedName>
    <alternativeName>
        <fullName evidence="9">6-O-methylguanine-DNA methyltransferase</fullName>
        <shortName evidence="9">MGMT</shortName>
    </alternativeName>
    <alternativeName>
        <fullName evidence="9">O-6-methylguanine-DNA-alkyltransferase</fullName>
    </alternativeName>
</protein>
<keyword evidence="3 9" id="KW-0963">Cytoplasm</keyword>
<dbReference type="InterPro" id="IPR008332">
    <property type="entry name" value="MethylG_MeTrfase_N"/>
</dbReference>